<accession>A0A3N2DJJ4</accession>
<feature type="domain" description="Transglutaminase-like" evidence="2">
    <location>
        <begin position="400"/>
        <end position="470"/>
    </location>
</feature>
<keyword evidence="1" id="KW-0812">Transmembrane</keyword>
<dbReference type="Pfam" id="PF01841">
    <property type="entry name" value="Transglut_core"/>
    <property type="match status" value="1"/>
</dbReference>
<dbReference type="SMART" id="SM00460">
    <property type="entry name" value="TGc"/>
    <property type="match status" value="1"/>
</dbReference>
<dbReference type="Proteomes" id="UP000275394">
    <property type="component" value="Unassembled WGS sequence"/>
</dbReference>
<dbReference type="PANTHER" id="PTHR42736">
    <property type="entry name" value="PROTEIN-GLUTAMINE GAMMA-GLUTAMYLTRANSFERASE"/>
    <property type="match status" value="1"/>
</dbReference>
<feature type="transmembrane region" description="Helical" evidence="1">
    <location>
        <begin position="550"/>
        <end position="571"/>
    </location>
</feature>
<name>A0A3N2DJJ4_9GAMM</name>
<feature type="transmembrane region" description="Helical" evidence="1">
    <location>
        <begin position="15"/>
        <end position="46"/>
    </location>
</feature>
<gene>
    <name evidence="3" type="ORF">EDC56_2591</name>
</gene>
<feature type="transmembrane region" description="Helical" evidence="1">
    <location>
        <begin position="162"/>
        <end position="185"/>
    </location>
</feature>
<sequence length="676" mass="76883">MNDVNAFDLIPRQSVWWLLLSHVVVASCFWGEQPLVIYLVAVIALVWRYFIARGRWHFPARLIKFTLVVTAFVGVAQSSFKLASLDQFIMLLLLASSFKLLETRCRRDGYIYLAIAVVLVSASFLYSQLFLTILHGLLACGLLLSALISLNTGTSRQGQVYYILKLAMVISLQALPLMIVLYLVIPRIAPLWAVPSFSSTRTIGLSDSIDASSMSVLGSSDAVAFRVDFKTPQPERQQLYWRGLVFEEFDGRRWSISAQKTESSIDAVMPEPLFVYRVTLEASFQPYLFAINSAFSSSPHVEVVANRLLRKTSAVDQRFYYDVQTGPTHYRPLPLAARKLNLELPSNNRRTIAYGKELAKQYPTAEARSQAILALFNQQNYYYTLNTPPISLENSVDDFLFVNKQGYCSHYAGAYVLLMRASGTPARLVGGYQGGELNSDGTLVVRQYDAHAWAEYWREDVGWQRVDPTAAIAPERVKEGAQTMLRQRNEFYAGGFFERVGLNRIMLFNNLQQHYDAFNHRFNSLVMNYDSSTQSRVVKGLLGEITAVRIVLFMFAAMLLPLLVFLLPNVLRLKRESKLVAQRRWRHLCWQLNLFGYPCSAGESESHYLLRIGNSFVVNQELIAEFIQLYTELVYGSPCPKELISAKERRLGQVSRRLQRSLLKSYLKKWLTPSST</sequence>
<dbReference type="InterPro" id="IPR021878">
    <property type="entry name" value="TgpA_N"/>
</dbReference>
<protein>
    <submittedName>
        <fullName evidence="3">Transglutaminase superfamily protein</fullName>
    </submittedName>
</protein>
<dbReference type="RefSeq" id="WP_123712957.1">
    <property type="nucleotide sequence ID" value="NZ_RKHR01000005.1"/>
</dbReference>
<proteinExistence type="predicted"/>
<reference evidence="3 4" key="1">
    <citation type="submission" date="2018-11" db="EMBL/GenBank/DDBJ databases">
        <title>Genomic Encyclopedia of Type Strains, Phase IV (KMG-IV): sequencing the most valuable type-strain genomes for metagenomic binning, comparative biology and taxonomic classification.</title>
        <authorList>
            <person name="Goeker M."/>
        </authorList>
    </citation>
    <scope>NUCLEOTIDE SEQUENCE [LARGE SCALE GENOMIC DNA]</scope>
    <source>
        <strain evidence="3 4">DSM 100316</strain>
    </source>
</reference>
<evidence type="ECO:0000313" key="4">
    <source>
        <dbReference type="Proteomes" id="UP000275394"/>
    </source>
</evidence>
<keyword evidence="1" id="KW-0472">Membrane</keyword>
<dbReference type="SUPFAM" id="SSF54001">
    <property type="entry name" value="Cysteine proteinases"/>
    <property type="match status" value="1"/>
</dbReference>
<dbReference type="Gene3D" id="3.10.620.30">
    <property type="match status" value="1"/>
</dbReference>
<feature type="transmembrane region" description="Helical" evidence="1">
    <location>
        <begin position="110"/>
        <end position="127"/>
    </location>
</feature>
<evidence type="ECO:0000313" key="3">
    <source>
        <dbReference type="EMBL" id="ROR99956.1"/>
    </source>
</evidence>
<comment type="caution">
    <text evidence="3">The sequence shown here is derived from an EMBL/GenBank/DDBJ whole genome shotgun (WGS) entry which is preliminary data.</text>
</comment>
<feature type="transmembrane region" description="Helical" evidence="1">
    <location>
        <begin position="133"/>
        <end position="150"/>
    </location>
</feature>
<dbReference type="EMBL" id="RKHR01000005">
    <property type="protein sequence ID" value="ROR99956.1"/>
    <property type="molecule type" value="Genomic_DNA"/>
</dbReference>
<keyword evidence="4" id="KW-1185">Reference proteome</keyword>
<dbReference type="InterPro" id="IPR038765">
    <property type="entry name" value="Papain-like_cys_pep_sf"/>
</dbReference>
<dbReference type="InterPro" id="IPR002931">
    <property type="entry name" value="Transglutaminase-like"/>
</dbReference>
<organism evidence="3 4">
    <name type="scientific">Sinobacterium caligoides</name>
    <dbReference type="NCBI Taxonomy" id="933926"/>
    <lineage>
        <taxon>Bacteria</taxon>
        <taxon>Pseudomonadati</taxon>
        <taxon>Pseudomonadota</taxon>
        <taxon>Gammaproteobacteria</taxon>
        <taxon>Cellvibrionales</taxon>
        <taxon>Spongiibacteraceae</taxon>
        <taxon>Sinobacterium</taxon>
    </lineage>
</organism>
<dbReference type="PANTHER" id="PTHR42736:SF1">
    <property type="entry name" value="PROTEIN-GLUTAMINE GAMMA-GLUTAMYLTRANSFERASE"/>
    <property type="match status" value="1"/>
</dbReference>
<keyword evidence="1" id="KW-1133">Transmembrane helix</keyword>
<evidence type="ECO:0000256" key="1">
    <source>
        <dbReference type="SAM" id="Phobius"/>
    </source>
</evidence>
<dbReference type="Pfam" id="PF11992">
    <property type="entry name" value="TgpA_N"/>
    <property type="match status" value="1"/>
</dbReference>
<dbReference type="InterPro" id="IPR052901">
    <property type="entry name" value="Bact_TGase-like"/>
</dbReference>
<dbReference type="OrthoDB" id="9804872at2"/>
<evidence type="ECO:0000259" key="2">
    <source>
        <dbReference type="SMART" id="SM00460"/>
    </source>
</evidence>
<dbReference type="AlphaFoldDB" id="A0A3N2DJJ4"/>